<feature type="compositionally biased region" description="Low complexity" evidence="1">
    <location>
        <begin position="361"/>
        <end position="376"/>
    </location>
</feature>
<feature type="region of interest" description="Disordered" evidence="1">
    <location>
        <begin position="438"/>
        <end position="497"/>
    </location>
</feature>
<dbReference type="AlphaFoldDB" id="A0A4Z1PAL1"/>
<feature type="compositionally biased region" description="Basic and acidic residues" evidence="1">
    <location>
        <begin position="472"/>
        <end position="484"/>
    </location>
</feature>
<feature type="domain" description="AB hydrolase-1" evidence="2">
    <location>
        <begin position="10"/>
        <end position="241"/>
    </location>
</feature>
<evidence type="ECO:0000256" key="1">
    <source>
        <dbReference type="SAM" id="MobiDB-lite"/>
    </source>
</evidence>
<protein>
    <recommendedName>
        <fullName evidence="2">AB hydrolase-1 domain-containing protein</fullName>
    </recommendedName>
</protein>
<feature type="compositionally biased region" description="Polar residues" evidence="1">
    <location>
        <begin position="449"/>
        <end position="471"/>
    </location>
</feature>
<dbReference type="Proteomes" id="UP000298493">
    <property type="component" value="Unassembled WGS sequence"/>
</dbReference>
<dbReference type="InterPro" id="IPR052897">
    <property type="entry name" value="Sec-Metab_Biosynth_Hydrolase"/>
</dbReference>
<keyword evidence="4" id="KW-1185">Reference proteome</keyword>
<feature type="region of interest" description="Disordered" evidence="1">
    <location>
        <begin position="355"/>
        <end position="380"/>
    </location>
</feature>
<dbReference type="Gene3D" id="3.40.50.1820">
    <property type="entry name" value="alpha/beta hydrolase"/>
    <property type="match status" value="1"/>
</dbReference>
<comment type="caution">
    <text evidence="3">The sequence shown here is derived from an EMBL/GenBank/DDBJ whole genome shotgun (WGS) entry which is preliminary data.</text>
</comment>
<dbReference type="InterPro" id="IPR000073">
    <property type="entry name" value="AB_hydrolase_1"/>
</dbReference>
<reference evidence="3 4" key="1">
    <citation type="submission" date="2019-04" db="EMBL/GenBank/DDBJ databases">
        <title>High contiguity whole genome sequence and gene annotation resource for two Venturia nashicola isolates.</title>
        <authorList>
            <person name="Prokchorchik M."/>
            <person name="Won K."/>
            <person name="Lee Y."/>
            <person name="Choi E.D."/>
            <person name="Segonzac C."/>
            <person name="Sohn K.H."/>
        </authorList>
    </citation>
    <scope>NUCLEOTIDE SEQUENCE [LARGE SCALE GENOMIC DNA]</scope>
    <source>
        <strain evidence="3 4">PRI2</strain>
    </source>
</reference>
<name>A0A4Z1PAL1_9PEZI</name>
<evidence type="ECO:0000259" key="2">
    <source>
        <dbReference type="Pfam" id="PF12697"/>
    </source>
</evidence>
<evidence type="ECO:0000313" key="4">
    <source>
        <dbReference type="Proteomes" id="UP000298493"/>
    </source>
</evidence>
<sequence>MASDAFPVVVIIHEAWHTPSHYGRLIDMLTAEGFATVCPQLLTAHTEENCTSSFNDDCSLIYQLVFDLASDGHDIIVLAHGYGSFVASECLAELSKQVRNNMDKQGGVTELISICGFLPEHGQSLKDCYGGQWPDFIKQQSDDSLIIYEPDAILYNDVGAMERDHWASHLVRFTARATDIVLTTGSPAWKHIHTTYIICEADLLYTEDLQRDAPVSQAGIDSELLDDCGHCPMISGPEKVLSIVMAIAGEQGTYDGTNEHEHHDRCQCTNPSVTFEDSFGQAESRPRCVCENRCVCHHKDDCPLKAHYSTMNPDCPCSYGEYYRRVSLVDEIRRASVVKELAHAADEYRRASAAGELVPATKSSSNATSSTDPLSSNYSGEFGRTVVPDVDTGRSFLEELAAFEDKDPYASWDSGLATIGSVETTTQLDDHDINEIIRDESNMRPGMRRSQSATPESARSETSAQSGQSAQDSRREKQVRDDNFVPKMLRKTTTLPL</sequence>
<evidence type="ECO:0000313" key="3">
    <source>
        <dbReference type="EMBL" id="TID17937.1"/>
    </source>
</evidence>
<proteinExistence type="predicted"/>
<accession>A0A4Z1PAL1</accession>
<dbReference type="PANTHER" id="PTHR37017:SF11">
    <property type="entry name" value="ESTERASE_LIPASE_THIOESTERASE DOMAIN-CONTAINING PROTEIN"/>
    <property type="match status" value="1"/>
</dbReference>
<dbReference type="PANTHER" id="PTHR37017">
    <property type="entry name" value="AB HYDROLASE-1 DOMAIN-CONTAINING PROTEIN-RELATED"/>
    <property type="match status" value="1"/>
</dbReference>
<dbReference type="InterPro" id="IPR029058">
    <property type="entry name" value="AB_hydrolase_fold"/>
</dbReference>
<dbReference type="OrthoDB" id="3890055at2759"/>
<dbReference type="SUPFAM" id="SSF53474">
    <property type="entry name" value="alpha/beta-Hydrolases"/>
    <property type="match status" value="1"/>
</dbReference>
<dbReference type="EMBL" id="SNSC02000015">
    <property type="protein sequence ID" value="TID17937.1"/>
    <property type="molecule type" value="Genomic_DNA"/>
</dbReference>
<dbReference type="STRING" id="86259.A0A4Z1PAL1"/>
<organism evidence="3 4">
    <name type="scientific">Venturia nashicola</name>
    <dbReference type="NCBI Taxonomy" id="86259"/>
    <lineage>
        <taxon>Eukaryota</taxon>
        <taxon>Fungi</taxon>
        <taxon>Dikarya</taxon>
        <taxon>Ascomycota</taxon>
        <taxon>Pezizomycotina</taxon>
        <taxon>Dothideomycetes</taxon>
        <taxon>Pleosporomycetidae</taxon>
        <taxon>Venturiales</taxon>
        <taxon>Venturiaceae</taxon>
        <taxon>Venturia</taxon>
    </lineage>
</organism>
<dbReference type="Pfam" id="PF12697">
    <property type="entry name" value="Abhydrolase_6"/>
    <property type="match status" value="1"/>
</dbReference>
<gene>
    <name evidence="3" type="ORF">E6O75_ATG10582</name>
</gene>